<keyword evidence="4 6" id="KW-1133">Transmembrane helix</keyword>
<comment type="subcellular location">
    <subcellularLocation>
        <location evidence="1">Cell membrane</location>
        <topology evidence="1">Multi-pass membrane protein</topology>
    </subcellularLocation>
</comment>
<evidence type="ECO:0000259" key="7">
    <source>
        <dbReference type="Pfam" id="PF12823"/>
    </source>
</evidence>
<evidence type="ECO:0000256" key="1">
    <source>
        <dbReference type="ARBA" id="ARBA00004651"/>
    </source>
</evidence>
<keyword evidence="3 6" id="KW-0812">Transmembrane</keyword>
<dbReference type="OMA" id="TRYRVMA"/>
<evidence type="ECO:0000256" key="2">
    <source>
        <dbReference type="ARBA" id="ARBA00022475"/>
    </source>
</evidence>
<keyword evidence="5 6" id="KW-0472">Membrane</keyword>
<dbReference type="PANTHER" id="PTHR40077">
    <property type="entry name" value="MEMBRANE PROTEIN-RELATED"/>
    <property type="match status" value="1"/>
</dbReference>
<comment type="caution">
    <text evidence="8">The sequence shown here is derived from an EMBL/GenBank/DDBJ whole genome shotgun (WGS) entry which is preliminary data.</text>
</comment>
<sequence length="127" mass="13817">MSADGAAGGLRSVPKVRAALTRYRVMAWLTGIGLVVLVLVGMPQKYLGWFGGGSGVVEVVGVAHGWLYVLLLITTFDLGNRLRWSWGRMVLTALAGTVPFLSFYAERRNTRYAQVHLGARRAPRATA</sequence>
<feature type="transmembrane region" description="Helical" evidence="6">
    <location>
        <begin position="85"/>
        <end position="105"/>
    </location>
</feature>
<dbReference type="AlphaFoldDB" id="A0A7W4XWV7"/>
<dbReference type="GO" id="GO:0005886">
    <property type="term" value="C:plasma membrane"/>
    <property type="evidence" value="ECO:0007669"/>
    <property type="project" value="UniProtKB-SubCell"/>
</dbReference>
<dbReference type="Proteomes" id="UP000533269">
    <property type="component" value="Unassembled WGS sequence"/>
</dbReference>
<dbReference type="EMBL" id="JACHVY010000001">
    <property type="protein sequence ID" value="MBB2900589.1"/>
    <property type="molecule type" value="Genomic_DNA"/>
</dbReference>
<proteinExistence type="predicted"/>
<evidence type="ECO:0000256" key="6">
    <source>
        <dbReference type="SAM" id="Phobius"/>
    </source>
</evidence>
<organism evidence="8 9">
    <name type="scientific">Kineococcus radiotolerans</name>
    <dbReference type="NCBI Taxonomy" id="131568"/>
    <lineage>
        <taxon>Bacteria</taxon>
        <taxon>Bacillati</taxon>
        <taxon>Actinomycetota</taxon>
        <taxon>Actinomycetes</taxon>
        <taxon>Kineosporiales</taxon>
        <taxon>Kineosporiaceae</taxon>
        <taxon>Kineococcus</taxon>
    </lineage>
</organism>
<dbReference type="PANTHER" id="PTHR40077:SF2">
    <property type="entry name" value="MEMBRANE PROTEIN"/>
    <property type="match status" value="1"/>
</dbReference>
<dbReference type="InterPro" id="IPR023845">
    <property type="entry name" value="DUF3817_TM"/>
</dbReference>
<dbReference type="NCBIfam" id="TIGR03954">
    <property type="entry name" value="integ_memb_HG"/>
    <property type="match status" value="1"/>
</dbReference>
<dbReference type="RefSeq" id="WP_012084910.1">
    <property type="nucleotide sequence ID" value="NZ_JACHVY010000001.1"/>
</dbReference>
<gene>
    <name evidence="8" type="ORF">FHR75_001377</name>
</gene>
<evidence type="ECO:0000256" key="4">
    <source>
        <dbReference type="ARBA" id="ARBA00022989"/>
    </source>
</evidence>
<protein>
    <submittedName>
        <fullName evidence="8">Integral membrane protein</fullName>
    </submittedName>
</protein>
<feature type="transmembrane region" description="Helical" evidence="6">
    <location>
        <begin position="49"/>
        <end position="73"/>
    </location>
</feature>
<evidence type="ECO:0000313" key="9">
    <source>
        <dbReference type="Proteomes" id="UP000533269"/>
    </source>
</evidence>
<name>A0A7W4XWV7_KINRA</name>
<keyword evidence="2" id="KW-1003">Cell membrane</keyword>
<evidence type="ECO:0000313" key="8">
    <source>
        <dbReference type="EMBL" id="MBB2900589.1"/>
    </source>
</evidence>
<accession>A0A7W4XWV7</accession>
<reference evidence="8 9" key="1">
    <citation type="submission" date="2020-08" db="EMBL/GenBank/DDBJ databases">
        <title>The Agave Microbiome: Exploring the role of microbial communities in plant adaptations to desert environments.</title>
        <authorList>
            <person name="Partida-Martinez L.P."/>
        </authorList>
    </citation>
    <scope>NUCLEOTIDE SEQUENCE [LARGE SCALE GENOMIC DNA]</scope>
    <source>
        <strain evidence="8 9">AS2.23</strain>
    </source>
</reference>
<evidence type="ECO:0000256" key="5">
    <source>
        <dbReference type="ARBA" id="ARBA00023136"/>
    </source>
</evidence>
<feature type="transmembrane region" description="Helical" evidence="6">
    <location>
        <begin position="25"/>
        <end position="43"/>
    </location>
</feature>
<reference evidence="8 9" key="2">
    <citation type="submission" date="2020-08" db="EMBL/GenBank/DDBJ databases">
        <authorList>
            <person name="Partida-Martinez L."/>
            <person name="Huntemann M."/>
            <person name="Clum A."/>
            <person name="Wang J."/>
            <person name="Palaniappan K."/>
            <person name="Ritter S."/>
            <person name="Chen I.-M."/>
            <person name="Stamatis D."/>
            <person name="Reddy T."/>
            <person name="O'Malley R."/>
            <person name="Daum C."/>
            <person name="Shapiro N."/>
            <person name="Ivanova N."/>
            <person name="Kyrpides N."/>
            <person name="Woyke T."/>
        </authorList>
    </citation>
    <scope>NUCLEOTIDE SEQUENCE [LARGE SCALE GENOMIC DNA]</scope>
    <source>
        <strain evidence="8 9">AS2.23</strain>
    </source>
</reference>
<feature type="domain" description="DUF3817" evidence="7">
    <location>
        <begin position="20"/>
        <end position="111"/>
    </location>
</feature>
<dbReference type="Pfam" id="PF12823">
    <property type="entry name" value="DUF3817"/>
    <property type="match status" value="1"/>
</dbReference>
<evidence type="ECO:0000256" key="3">
    <source>
        <dbReference type="ARBA" id="ARBA00022692"/>
    </source>
</evidence>